<dbReference type="InterPro" id="IPR058534">
    <property type="entry name" value="YjdF"/>
</dbReference>
<dbReference type="Pfam" id="PF09997">
    <property type="entry name" value="DUF2238"/>
    <property type="match status" value="1"/>
</dbReference>
<proteinExistence type="predicted"/>
<name>A0A317C4Q4_9GAMM</name>
<feature type="transmembrane region" description="Helical" evidence="1">
    <location>
        <begin position="168"/>
        <end position="185"/>
    </location>
</feature>
<dbReference type="PIRSF" id="PIRSF020606">
    <property type="entry name" value="UCP020606"/>
    <property type="match status" value="1"/>
</dbReference>
<dbReference type="OrthoDB" id="9786473at2"/>
<organism evidence="2 3">
    <name type="scientific">Leucothrix arctica</name>
    <dbReference type="NCBI Taxonomy" id="1481894"/>
    <lineage>
        <taxon>Bacteria</taxon>
        <taxon>Pseudomonadati</taxon>
        <taxon>Pseudomonadota</taxon>
        <taxon>Gammaproteobacteria</taxon>
        <taxon>Thiotrichales</taxon>
        <taxon>Thiotrichaceae</taxon>
        <taxon>Leucothrix</taxon>
    </lineage>
</organism>
<comment type="caution">
    <text evidence="2">The sequence shown here is derived from an EMBL/GenBank/DDBJ whole genome shotgun (WGS) entry which is preliminary data.</text>
</comment>
<dbReference type="Proteomes" id="UP000245506">
    <property type="component" value="Unassembled WGS sequence"/>
</dbReference>
<reference evidence="2 3" key="1">
    <citation type="submission" date="2018-05" db="EMBL/GenBank/DDBJ databases">
        <title>Leucothrix arctica sp. nov., isolated from Arctic seawater.</title>
        <authorList>
            <person name="Choi A."/>
            <person name="Baek K."/>
        </authorList>
    </citation>
    <scope>NUCLEOTIDE SEQUENCE [LARGE SCALE GENOMIC DNA]</scope>
    <source>
        <strain evidence="2 3">IMCC9719</strain>
    </source>
</reference>
<feature type="transmembrane region" description="Helical" evidence="1">
    <location>
        <begin position="30"/>
        <end position="47"/>
    </location>
</feature>
<feature type="transmembrane region" description="Helical" evidence="1">
    <location>
        <begin position="92"/>
        <end position="109"/>
    </location>
</feature>
<keyword evidence="1" id="KW-0812">Transmembrane</keyword>
<dbReference type="InterPro" id="IPR014509">
    <property type="entry name" value="YjdF-like"/>
</dbReference>
<evidence type="ECO:0000313" key="3">
    <source>
        <dbReference type="Proteomes" id="UP000245506"/>
    </source>
</evidence>
<evidence type="ECO:0000313" key="2">
    <source>
        <dbReference type="EMBL" id="PWQ93558.1"/>
    </source>
</evidence>
<gene>
    <name evidence="2" type="ORF">DKT75_18235</name>
</gene>
<evidence type="ECO:0000256" key="1">
    <source>
        <dbReference type="SAM" id="Phobius"/>
    </source>
</evidence>
<feature type="transmembrane region" description="Helical" evidence="1">
    <location>
        <begin position="121"/>
        <end position="139"/>
    </location>
</feature>
<feature type="transmembrane region" description="Helical" evidence="1">
    <location>
        <begin position="52"/>
        <end position="72"/>
    </location>
</feature>
<keyword evidence="3" id="KW-1185">Reference proteome</keyword>
<keyword evidence="1" id="KW-1133">Transmembrane helix</keyword>
<keyword evidence="1" id="KW-0472">Membrane</keyword>
<protein>
    <submittedName>
        <fullName evidence="2">DUF2238 domain-containing protein</fullName>
    </submittedName>
</protein>
<dbReference type="EMBL" id="QGKL01000042">
    <property type="protein sequence ID" value="PWQ93558.1"/>
    <property type="molecule type" value="Genomic_DNA"/>
</dbReference>
<dbReference type="AlphaFoldDB" id="A0A317C4Q4"/>
<accession>A0A317C4Q4</accession>
<sequence>MKYLWIVLFFAALIWSGIAPKDYPTWLLEVIPAIIGLVVMAFTYNSFRLTPVLYSFILIHCIILMVGGHYTYAEVPLFDGLFGFERNNYDKLGHFAQGFVPALLAREILIRKSIVNGKRWLTFIVISICLAFSAFYEMIEWWVALSTGEGAVAFLGTQGYIWDTQSDMFAALIGAYCAVLFLAKLHDKQIKAL</sequence>